<comment type="caution">
    <text evidence="1">The sequence shown here is derived from an EMBL/GenBank/DDBJ whole genome shotgun (WGS) entry which is preliminary data.</text>
</comment>
<reference evidence="1 2" key="1">
    <citation type="journal article" date="2019" name="Int. J. Syst. Evol. Microbiol.">
        <title>The Global Catalogue of Microorganisms (GCM) 10K type strain sequencing project: providing services to taxonomists for standard genome sequencing and annotation.</title>
        <authorList>
            <consortium name="The Broad Institute Genomics Platform"/>
            <consortium name="The Broad Institute Genome Sequencing Center for Infectious Disease"/>
            <person name="Wu L."/>
            <person name="Ma J."/>
        </authorList>
    </citation>
    <scope>NUCLEOTIDE SEQUENCE [LARGE SCALE GENOMIC DNA]</scope>
    <source>
        <strain evidence="1 2">JCM 15933</strain>
    </source>
</reference>
<dbReference type="EMBL" id="BAAAQD010000012">
    <property type="protein sequence ID" value="GAA1531922.1"/>
    <property type="molecule type" value="Genomic_DNA"/>
</dbReference>
<evidence type="ECO:0000313" key="1">
    <source>
        <dbReference type="EMBL" id="GAA1531922.1"/>
    </source>
</evidence>
<gene>
    <name evidence="1" type="ORF">GCM10009827_057110</name>
</gene>
<accession>A0ABN2B349</accession>
<organism evidence="1 2">
    <name type="scientific">Dactylosporangium maewongense</name>
    <dbReference type="NCBI Taxonomy" id="634393"/>
    <lineage>
        <taxon>Bacteria</taxon>
        <taxon>Bacillati</taxon>
        <taxon>Actinomycetota</taxon>
        <taxon>Actinomycetes</taxon>
        <taxon>Micromonosporales</taxon>
        <taxon>Micromonosporaceae</taxon>
        <taxon>Dactylosporangium</taxon>
    </lineage>
</organism>
<evidence type="ECO:0000313" key="2">
    <source>
        <dbReference type="Proteomes" id="UP001501470"/>
    </source>
</evidence>
<protein>
    <submittedName>
        <fullName evidence="1">Uncharacterized protein</fullName>
    </submittedName>
</protein>
<name>A0ABN2B349_9ACTN</name>
<sequence>MAAAVKFWINAFIPTAVCQDIGGTEAAVVQGTFPGTPFPSTWFLAGDQRSFSDDIDASARLHSEVEIGGLDTGTPDVTFEMHRCGESRALDADGNVIEVGVAPTTDMAFFNLRRNQTVDPEGGVIDDDDNPNLVQIDVSGSGRVPFSVAPFVPSIDYVGTLSFDPDSKQARFRGGIDGFPAYEIYVTVDGGTPVPVGAFSANNPFELFGDATKHVDVSVTVP</sequence>
<proteinExistence type="predicted"/>
<dbReference type="Proteomes" id="UP001501470">
    <property type="component" value="Unassembled WGS sequence"/>
</dbReference>
<keyword evidence="2" id="KW-1185">Reference proteome</keyword>
<dbReference type="RefSeq" id="WP_344505302.1">
    <property type="nucleotide sequence ID" value="NZ_BAAAQD010000012.1"/>
</dbReference>